<dbReference type="SUPFAM" id="SSF51556">
    <property type="entry name" value="Metallo-dependent hydrolases"/>
    <property type="match status" value="1"/>
</dbReference>
<dbReference type="SUPFAM" id="SSF51338">
    <property type="entry name" value="Composite domain of metallo-dependent hydrolases"/>
    <property type="match status" value="1"/>
</dbReference>
<protein>
    <submittedName>
        <fullName evidence="2">Amidohydrolase family protein</fullName>
    </submittedName>
</protein>
<evidence type="ECO:0000259" key="1">
    <source>
        <dbReference type="Pfam" id="PF07969"/>
    </source>
</evidence>
<proteinExistence type="predicted"/>
<dbReference type="Gene3D" id="2.30.40.10">
    <property type="entry name" value="Urease, subunit C, domain 1"/>
    <property type="match status" value="1"/>
</dbReference>
<dbReference type="InterPro" id="IPR013108">
    <property type="entry name" value="Amidohydro_3"/>
</dbReference>
<dbReference type="OrthoDB" id="9767366at2"/>
<dbReference type="Gene3D" id="3.20.20.140">
    <property type="entry name" value="Metal-dependent hydrolases"/>
    <property type="match status" value="1"/>
</dbReference>
<dbReference type="Proteomes" id="UP000480185">
    <property type="component" value="Unassembled WGS sequence"/>
</dbReference>
<dbReference type="PANTHER" id="PTHR22642:SF2">
    <property type="entry name" value="PROTEIN LONG AFTER FAR-RED 3"/>
    <property type="match status" value="1"/>
</dbReference>
<evidence type="ECO:0000313" key="2">
    <source>
        <dbReference type="EMBL" id="MRG87711.1"/>
    </source>
</evidence>
<gene>
    <name evidence="2" type="ORF">GH754_15610</name>
</gene>
<keyword evidence="2" id="KW-0378">Hydrolase</keyword>
<evidence type="ECO:0000313" key="3">
    <source>
        <dbReference type="Proteomes" id="UP000480185"/>
    </source>
</evidence>
<dbReference type="InterPro" id="IPR033932">
    <property type="entry name" value="YtcJ-like"/>
</dbReference>
<dbReference type="PANTHER" id="PTHR22642">
    <property type="entry name" value="IMIDAZOLONEPROPIONASE"/>
    <property type="match status" value="1"/>
</dbReference>
<dbReference type="Gene3D" id="3.10.310.70">
    <property type="match status" value="1"/>
</dbReference>
<feature type="domain" description="Amidohydrolase 3" evidence="1">
    <location>
        <begin position="51"/>
        <end position="528"/>
    </location>
</feature>
<reference evidence="2 3" key="1">
    <citation type="submission" date="2019-11" db="EMBL/GenBank/DDBJ databases">
        <authorList>
            <person name="Li J."/>
        </authorList>
    </citation>
    <scope>NUCLEOTIDE SEQUENCE [LARGE SCALE GENOMIC DNA]</scope>
    <source>
        <strain evidence="2 3">J4</strain>
    </source>
</reference>
<dbReference type="AlphaFoldDB" id="A0A6G1X9L7"/>
<keyword evidence="3" id="KW-1185">Reference proteome</keyword>
<dbReference type="CDD" id="cd01300">
    <property type="entry name" value="YtcJ_like"/>
    <property type="match status" value="1"/>
</dbReference>
<name>A0A6G1X9L7_9BACI</name>
<dbReference type="RefSeq" id="WP_153729600.1">
    <property type="nucleotide sequence ID" value="NZ_WJNH01000011.1"/>
</dbReference>
<dbReference type="Pfam" id="PF07969">
    <property type="entry name" value="Amidohydro_3"/>
    <property type="match status" value="1"/>
</dbReference>
<comment type="caution">
    <text evidence="2">The sequence shown here is derived from an EMBL/GenBank/DDBJ whole genome shotgun (WGS) entry which is preliminary data.</text>
</comment>
<dbReference type="GO" id="GO:0016810">
    <property type="term" value="F:hydrolase activity, acting on carbon-nitrogen (but not peptide) bonds"/>
    <property type="evidence" value="ECO:0007669"/>
    <property type="project" value="InterPro"/>
</dbReference>
<dbReference type="InterPro" id="IPR011059">
    <property type="entry name" value="Metal-dep_hydrolase_composite"/>
</dbReference>
<sequence length="532" mass="59314">MGKLWYGGKIYTMRQEGEVVEAVYTDNGRVIDLGTKSYLEKAYANQIDDEHDLDGQVMYPGFIDSHLHIIGHGERILRLDLTYIKSPEELLRAVKDATQKLSPGEWLIGEGFNENQWENPRIIHRNELDEACAEHPVMLTRVCRHAIIANTKAMNEAGITNDVEAPSGGVIDKDEKGEMTGFFLDNAQDLIKNHVPEVSISYLEKAVTVAIQDLVQHGIVSGHSEDLNYYGGFERTYEAFARSIDGVNLKFRAHLLVHNEVIEDMDKSGHQFKNGSDWLELGAMKIFADGAFGGRTAWLKEPYADASDQYGVQINSIDHMKKLMVKARSRSMPVAVHAIGDQAAEMVLNMIEQYPPAEGVRDRLIHAQLVNPNLINRMRKLSSLAVDIQPTFVASDFPWVLERIGEERQHLAYAWKSLMDAGIVCAGGSDAPIEEIDPIKGIAAAVNRTSYLDGKTYGEAQCLSPYEAVSLYTTGAAYASGNEEKQGQIAPGFYADFTVLDQDLFDIPKENIIKTNVMKTIVDEEIVYVKND</sequence>
<dbReference type="InterPro" id="IPR032466">
    <property type="entry name" value="Metal_Hydrolase"/>
</dbReference>
<accession>A0A6G1X9L7</accession>
<organism evidence="2 3">
    <name type="scientific">Salinibacillus xinjiangensis</name>
    <dbReference type="NCBI Taxonomy" id="1229268"/>
    <lineage>
        <taxon>Bacteria</taxon>
        <taxon>Bacillati</taxon>
        <taxon>Bacillota</taxon>
        <taxon>Bacilli</taxon>
        <taxon>Bacillales</taxon>
        <taxon>Bacillaceae</taxon>
        <taxon>Salinibacillus</taxon>
    </lineage>
</organism>
<dbReference type="EMBL" id="WJNH01000011">
    <property type="protein sequence ID" value="MRG87711.1"/>
    <property type="molecule type" value="Genomic_DNA"/>
</dbReference>